<proteinExistence type="inferred from homology"/>
<protein>
    <submittedName>
        <fullName evidence="4">Polymer-forming cytoskeletal protein</fullName>
    </submittedName>
</protein>
<dbReference type="PANTHER" id="PTHR35024:SF4">
    <property type="entry name" value="POLYMER-FORMING CYTOSKELETAL PROTEIN"/>
    <property type="match status" value="1"/>
</dbReference>
<feature type="compositionally biased region" description="Low complexity" evidence="2">
    <location>
        <begin position="206"/>
        <end position="216"/>
    </location>
</feature>
<sequence length="319" mass="33726">MDREISWIGTRGCAELPFPESGKAFGKLRNLMNSFNLFARRDEIFRDAAPVREETAVTPSSASRPTLSSGENPQDKERNVFGEGLRIDGDVSSDTDIVIRGIVHGNIVCRGDIELSGSVQGDIEGRNVRIVGGRIEGNVVCSETLKVERSSVVGNLTAQRAQIDNKVEGNITVHGTLALLREADIRGDIVAGALSIEEGAVLTGKVSVSPGGSSPDPDGRKRPGTVPDAVHAAPMQEPVAAEAGPKSVSASISGVTERPNLGRELFPQSEPVGAVAAVTRDDDQPEAADSPVIVVIGVIGILLWGFLLLRNSLADLLQW</sequence>
<evidence type="ECO:0000313" key="5">
    <source>
        <dbReference type="Proteomes" id="UP001059295"/>
    </source>
</evidence>
<evidence type="ECO:0000256" key="2">
    <source>
        <dbReference type="SAM" id="MobiDB-lite"/>
    </source>
</evidence>
<dbReference type="GeneID" id="82891625"/>
<feature type="transmembrane region" description="Helical" evidence="3">
    <location>
        <begin position="290"/>
        <end position="309"/>
    </location>
</feature>
<accession>A0ABY5UXC2</accession>
<dbReference type="EMBL" id="CP102294">
    <property type="protein sequence ID" value="UWN56558.1"/>
    <property type="molecule type" value="Genomic_DNA"/>
</dbReference>
<dbReference type="Proteomes" id="UP001059295">
    <property type="component" value="Chromosome"/>
</dbReference>
<gene>
    <name evidence="4" type="ORF">NQ491_07785</name>
</gene>
<feature type="region of interest" description="Disordered" evidence="2">
    <location>
        <begin position="51"/>
        <end position="80"/>
    </location>
</feature>
<organism evidence="4 5">
    <name type="scientific">Alistipes ihumii AP11</name>
    <dbReference type="NCBI Taxonomy" id="1211813"/>
    <lineage>
        <taxon>Bacteria</taxon>
        <taxon>Pseudomonadati</taxon>
        <taxon>Bacteroidota</taxon>
        <taxon>Bacteroidia</taxon>
        <taxon>Bacteroidales</taxon>
        <taxon>Rikenellaceae</taxon>
        <taxon>Alistipes</taxon>
    </lineage>
</organism>
<reference evidence="4" key="1">
    <citation type="journal article" date="2022" name="Cell">
        <title>Design, construction, and in vivo augmentation of a complex gut microbiome.</title>
        <authorList>
            <person name="Cheng A.G."/>
            <person name="Ho P.Y."/>
            <person name="Aranda-Diaz A."/>
            <person name="Jain S."/>
            <person name="Yu F.B."/>
            <person name="Meng X."/>
            <person name="Wang M."/>
            <person name="Iakiviak M."/>
            <person name="Nagashima K."/>
            <person name="Zhao A."/>
            <person name="Murugkar P."/>
            <person name="Patil A."/>
            <person name="Atabakhsh K."/>
            <person name="Weakley A."/>
            <person name="Yan J."/>
            <person name="Brumbaugh A.R."/>
            <person name="Higginbottom S."/>
            <person name="Dimas A."/>
            <person name="Shiver A.L."/>
            <person name="Deutschbauer A."/>
            <person name="Neff N."/>
            <person name="Sonnenburg J.L."/>
            <person name="Huang K.C."/>
            <person name="Fischbach M.A."/>
        </authorList>
    </citation>
    <scope>NUCLEOTIDE SEQUENCE</scope>
    <source>
        <strain evidence="4">AP11</strain>
    </source>
</reference>
<name>A0ABY5UXC2_9BACT</name>
<dbReference type="Pfam" id="PF04519">
    <property type="entry name" value="Bactofilin"/>
    <property type="match status" value="1"/>
</dbReference>
<evidence type="ECO:0000313" key="4">
    <source>
        <dbReference type="EMBL" id="UWN56558.1"/>
    </source>
</evidence>
<dbReference type="InterPro" id="IPR007607">
    <property type="entry name" value="BacA/B"/>
</dbReference>
<dbReference type="PANTHER" id="PTHR35024">
    <property type="entry name" value="HYPOTHETICAL CYTOSOLIC PROTEIN"/>
    <property type="match status" value="1"/>
</dbReference>
<evidence type="ECO:0000256" key="1">
    <source>
        <dbReference type="ARBA" id="ARBA00044755"/>
    </source>
</evidence>
<evidence type="ECO:0000256" key="3">
    <source>
        <dbReference type="SAM" id="Phobius"/>
    </source>
</evidence>
<keyword evidence="3" id="KW-0812">Transmembrane</keyword>
<dbReference type="RefSeq" id="WP_081587442.1">
    <property type="nucleotide sequence ID" value="NZ_CAPH01000018.1"/>
</dbReference>
<keyword evidence="3" id="KW-0472">Membrane</keyword>
<feature type="compositionally biased region" description="Polar residues" evidence="2">
    <location>
        <begin position="57"/>
        <end position="72"/>
    </location>
</feature>
<keyword evidence="5" id="KW-1185">Reference proteome</keyword>
<feature type="region of interest" description="Disordered" evidence="2">
    <location>
        <begin position="205"/>
        <end position="228"/>
    </location>
</feature>
<keyword evidence="3" id="KW-1133">Transmembrane helix</keyword>
<comment type="similarity">
    <text evidence="1">Belongs to the bactofilin family.</text>
</comment>